<dbReference type="Proteomes" id="UP000008553">
    <property type="component" value="Unassembled WGS sequence"/>
</dbReference>
<feature type="domain" description="Nascent polypeptide-associated complex subunit alpha-like UBA" evidence="1">
    <location>
        <begin position="13"/>
        <end position="50"/>
    </location>
</feature>
<dbReference type="STRING" id="73239.Q7RBD3"/>
<protein>
    <recommendedName>
        <fullName evidence="1">Nascent polypeptide-associated complex subunit alpha-like UBA domain-containing protein</fullName>
    </recommendedName>
</protein>
<dbReference type="Pfam" id="PF19026">
    <property type="entry name" value="UBA_HYPK"/>
    <property type="match status" value="1"/>
</dbReference>
<dbReference type="InterPro" id="IPR044034">
    <property type="entry name" value="NAC-like_UBA"/>
</dbReference>
<dbReference type="EMBL" id="AABL01002076">
    <property type="protein sequence ID" value="EAA18378.1"/>
    <property type="molecule type" value="Genomic_DNA"/>
</dbReference>
<evidence type="ECO:0000259" key="1">
    <source>
        <dbReference type="Pfam" id="PF19026"/>
    </source>
</evidence>
<accession>Q7RBD3</accession>
<dbReference type="PaxDb" id="73239-Q7RBD3"/>
<evidence type="ECO:0000313" key="2">
    <source>
        <dbReference type="EMBL" id="EAA18378.1"/>
    </source>
</evidence>
<dbReference type="Gene3D" id="1.10.8.10">
    <property type="entry name" value="DNA helicase RuvA subunit, C-terminal domain"/>
    <property type="match status" value="1"/>
</dbReference>
<proteinExistence type="predicted"/>
<reference evidence="2 3" key="1">
    <citation type="journal article" date="2002" name="Nature">
        <title>Genome sequence and comparative analysis of the model rodent malaria parasite Plasmodium yoelii yoelii.</title>
        <authorList>
            <person name="Carlton J.M."/>
            <person name="Angiuoli S.V."/>
            <person name="Suh B.B."/>
            <person name="Kooij T.W."/>
            <person name="Pertea M."/>
            <person name="Silva J.C."/>
            <person name="Ermolaeva M.D."/>
            <person name="Allen J.E."/>
            <person name="Selengut J.D."/>
            <person name="Koo H.L."/>
            <person name="Peterson J.D."/>
            <person name="Pop M."/>
            <person name="Kosack D.S."/>
            <person name="Shumway M.F."/>
            <person name="Bidwell S.L."/>
            <person name="Shallom S.J."/>
            <person name="van Aken S.E."/>
            <person name="Riedmuller S.B."/>
            <person name="Feldblyum T.V."/>
            <person name="Cho J.K."/>
            <person name="Quackenbush J."/>
            <person name="Sedegah M."/>
            <person name="Shoaibi A."/>
            <person name="Cummings L.M."/>
            <person name="Florens L."/>
            <person name="Yates J.R."/>
            <person name="Raine J.D."/>
            <person name="Sinden R.E."/>
            <person name="Harris M.A."/>
            <person name="Cunningham D.A."/>
            <person name="Preiser P.R."/>
            <person name="Bergman L.W."/>
            <person name="Vaidya A.B."/>
            <person name="van Lin L.H."/>
            <person name="Janse C.J."/>
            <person name="Waters A.P."/>
            <person name="Smith H.O."/>
            <person name="White O.R."/>
            <person name="Salzberg S.L."/>
            <person name="Venter J.C."/>
            <person name="Fraser C.M."/>
            <person name="Hoffman S.L."/>
            <person name="Gardner M.J."/>
            <person name="Carucci D.J."/>
        </authorList>
    </citation>
    <scope>NUCLEOTIDE SEQUENCE [LARGE SCALE GENOMIC DNA]</scope>
    <source>
        <strain evidence="2 3">17XNL</strain>
    </source>
</reference>
<keyword evidence="3" id="KW-1185">Reference proteome</keyword>
<dbReference type="CDD" id="cd14278">
    <property type="entry name" value="UBA_NAC_like"/>
    <property type="match status" value="1"/>
</dbReference>
<name>Q7RBD3_PLAYO</name>
<sequence length="52" mass="5869">MHVFFLGEQAKDVSMDDVELIISQTKCTKEKAIEVLKKNNNDLVQSIMELSG</sequence>
<comment type="caution">
    <text evidence="2">The sequence shown here is derived from an EMBL/GenBank/DDBJ whole genome shotgun (WGS) entry which is preliminary data.</text>
</comment>
<dbReference type="InParanoid" id="Q7RBD3"/>
<dbReference type="AlphaFoldDB" id="Q7RBD3"/>
<gene>
    <name evidence="2" type="ORF">PY06211</name>
</gene>
<organism evidence="2 3">
    <name type="scientific">Plasmodium yoelii yoelii</name>
    <dbReference type="NCBI Taxonomy" id="73239"/>
    <lineage>
        <taxon>Eukaryota</taxon>
        <taxon>Sar</taxon>
        <taxon>Alveolata</taxon>
        <taxon>Apicomplexa</taxon>
        <taxon>Aconoidasida</taxon>
        <taxon>Haemosporida</taxon>
        <taxon>Plasmodiidae</taxon>
        <taxon>Plasmodium</taxon>
        <taxon>Plasmodium (Vinckeia)</taxon>
    </lineage>
</organism>
<evidence type="ECO:0000313" key="3">
    <source>
        <dbReference type="Proteomes" id="UP000008553"/>
    </source>
</evidence>